<comment type="caution">
    <text evidence="1">The sequence shown here is derived from an EMBL/GenBank/DDBJ whole genome shotgun (WGS) entry which is preliminary data.</text>
</comment>
<dbReference type="Proteomes" id="UP001283361">
    <property type="component" value="Unassembled WGS sequence"/>
</dbReference>
<reference evidence="1" key="1">
    <citation type="journal article" date="2023" name="G3 (Bethesda)">
        <title>A reference genome for the long-term kleptoplast-retaining sea slug Elysia crispata morphotype clarki.</title>
        <authorList>
            <person name="Eastman K.E."/>
            <person name="Pendleton A.L."/>
            <person name="Shaikh M.A."/>
            <person name="Suttiyut T."/>
            <person name="Ogas R."/>
            <person name="Tomko P."/>
            <person name="Gavelis G."/>
            <person name="Widhalm J.R."/>
            <person name="Wisecaver J.H."/>
        </authorList>
    </citation>
    <scope>NUCLEOTIDE SEQUENCE</scope>
    <source>
        <strain evidence="1">ECLA1</strain>
    </source>
</reference>
<name>A0AAE0ZQI5_9GAST</name>
<sequence length="127" mass="14637">MTWAQRQRGASYDLCVFLEKLPVSQCHPTGSVDPNYVVIKLPHLNNDADFIHFGSVIFGLVLNSLCKYCGEKQEMRLVPQLFRKVLAAKVETQNHHLMSIRHFCHKLQKCDAVRQSVLQRHVILLLQ</sequence>
<protein>
    <submittedName>
        <fullName evidence="1">Uncharacterized protein</fullName>
    </submittedName>
</protein>
<evidence type="ECO:0000313" key="2">
    <source>
        <dbReference type="Proteomes" id="UP001283361"/>
    </source>
</evidence>
<organism evidence="1 2">
    <name type="scientific">Elysia crispata</name>
    <name type="common">lettuce slug</name>
    <dbReference type="NCBI Taxonomy" id="231223"/>
    <lineage>
        <taxon>Eukaryota</taxon>
        <taxon>Metazoa</taxon>
        <taxon>Spiralia</taxon>
        <taxon>Lophotrochozoa</taxon>
        <taxon>Mollusca</taxon>
        <taxon>Gastropoda</taxon>
        <taxon>Heterobranchia</taxon>
        <taxon>Euthyneura</taxon>
        <taxon>Panpulmonata</taxon>
        <taxon>Sacoglossa</taxon>
        <taxon>Placobranchoidea</taxon>
        <taxon>Plakobranchidae</taxon>
        <taxon>Elysia</taxon>
    </lineage>
</organism>
<gene>
    <name evidence="1" type="ORF">RRG08_013728</name>
</gene>
<accession>A0AAE0ZQI5</accession>
<proteinExistence type="predicted"/>
<evidence type="ECO:0000313" key="1">
    <source>
        <dbReference type="EMBL" id="KAK3773141.1"/>
    </source>
</evidence>
<dbReference type="AlphaFoldDB" id="A0AAE0ZQI5"/>
<dbReference type="EMBL" id="JAWDGP010003559">
    <property type="protein sequence ID" value="KAK3773141.1"/>
    <property type="molecule type" value="Genomic_DNA"/>
</dbReference>
<keyword evidence="2" id="KW-1185">Reference proteome</keyword>